<organism evidence="1 4">
    <name type="scientific">Saccharopolyspora kobensis</name>
    <dbReference type="NCBI Taxonomy" id="146035"/>
    <lineage>
        <taxon>Bacteria</taxon>
        <taxon>Bacillati</taxon>
        <taxon>Actinomycetota</taxon>
        <taxon>Actinomycetes</taxon>
        <taxon>Pseudonocardiales</taxon>
        <taxon>Pseudonocardiaceae</taxon>
        <taxon>Saccharopolyspora</taxon>
    </lineage>
</organism>
<reference evidence="1" key="1">
    <citation type="submission" date="2016-10" db="EMBL/GenBank/DDBJ databases">
        <authorList>
            <person name="de Groot N.N."/>
        </authorList>
    </citation>
    <scope>NUCLEOTIDE SEQUENCE [LARGE SCALE GENOMIC DNA]</scope>
    <source>
        <strain evidence="1">ATCC 20501</strain>
    </source>
</reference>
<dbReference type="Proteomes" id="UP000199690">
    <property type="component" value="Unassembled WGS sequence"/>
</dbReference>
<dbReference type="Proteomes" id="UP000236729">
    <property type="component" value="Unassembled WGS sequence"/>
</dbReference>
<dbReference type="RefSeq" id="WP_177247524.1">
    <property type="nucleotide sequence ID" value="NZ_FNVB01000021.1"/>
</dbReference>
<dbReference type="EMBL" id="FNVB01000021">
    <property type="protein sequence ID" value="SEG98694.1"/>
    <property type="molecule type" value="Genomic_DNA"/>
</dbReference>
<accession>A0A1H6EPS3</accession>
<keyword evidence="3" id="KW-1185">Reference proteome</keyword>
<name>A0A1H6EPS3_9PSEU</name>
<gene>
    <name evidence="1" type="ORF">SAMN02982929_07187</name>
    <name evidence="2" type="ORF">SAMN05216506_103182</name>
</gene>
<evidence type="ECO:0000313" key="4">
    <source>
        <dbReference type="Proteomes" id="UP000236729"/>
    </source>
</evidence>
<reference evidence="3 4" key="2">
    <citation type="submission" date="2016-10" db="EMBL/GenBank/DDBJ databases">
        <authorList>
            <person name="Varghese N."/>
            <person name="Submissions S."/>
        </authorList>
    </citation>
    <scope>NUCLEOTIDE SEQUENCE [LARGE SCALE GENOMIC DNA]</scope>
    <source>
        <strain evidence="4">ATCC 20501</strain>
        <strain evidence="2 3">CGMCC 4.3529</strain>
    </source>
</reference>
<sequence length="58" mass="6215">MFPPEVRIEGPLGSRTVTVGGVEIPAVEAVSVSEAVHDLQRVTITVLTDRATIAFPER</sequence>
<evidence type="ECO:0000313" key="2">
    <source>
        <dbReference type="EMBL" id="SFD23762.1"/>
    </source>
</evidence>
<proteinExistence type="predicted"/>
<dbReference type="AlphaFoldDB" id="A0A1H6EPS3"/>
<dbReference type="EMBL" id="FOME01000003">
    <property type="protein sequence ID" value="SFD23762.1"/>
    <property type="molecule type" value="Genomic_DNA"/>
</dbReference>
<evidence type="ECO:0000313" key="1">
    <source>
        <dbReference type="EMBL" id="SEG98694.1"/>
    </source>
</evidence>
<evidence type="ECO:0000313" key="3">
    <source>
        <dbReference type="Proteomes" id="UP000199690"/>
    </source>
</evidence>
<accession>A0A1I1QP37</accession>
<protein>
    <submittedName>
        <fullName evidence="1">Uncharacterized protein</fullName>
    </submittedName>
</protein>